<evidence type="ECO:0000313" key="1">
    <source>
        <dbReference type="EMBL" id="EYE99626.1"/>
    </source>
</evidence>
<organism evidence="1 2">
    <name type="scientific">Aspergillus ruber (strain CBS 135680)</name>
    <dbReference type="NCBI Taxonomy" id="1388766"/>
    <lineage>
        <taxon>Eukaryota</taxon>
        <taxon>Fungi</taxon>
        <taxon>Dikarya</taxon>
        <taxon>Ascomycota</taxon>
        <taxon>Pezizomycotina</taxon>
        <taxon>Eurotiomycetes</taxon>
        <taxon>Eurotiomycetidae</taxon>
        <taxon>Eurotiales</taxon>
        <taxon>Aspergillaceae</taxon>
        <taxon>Aspergillus</taxon>
        <taxon>Aspergillus subgen. Aspergillus</taxon>
    </lineage>
</organism>
<dbReference type="EMBL" id="KK088411">
    <property type="protein sequence ID" value="EYE99626.1"/>
    <property type="molecule type" value="Genomic_DNA"/>
</dbReference>
<dbReference type="AlphaFoldDB" id="A0A017SS64"/>
<sequence>MAHERILYEEKTDIHLLLVIILSKCPHDLQSFLGILIPQGFNPKAVIKEVHPPYDLTTYFSAGLRPAGSIV</sequence>
<name>A0A017SS64_ASPRC</name>
<gene>
    <name evidence="1" type="ORF">EURHEDRAFT_24650</name>
</gene>
<dbReference type="RefSeq" id="XP_040643314.1">
    <property type="nucleotide sequence ID" value="XM_040778089.1"/>
</dbReference>
<dbReference type="GeneID" id="63693213"/>
<proteinExistence type="predicted"/>
<keyword evidence="2" id="KW-1185">Reference proteome</keyword>
<reference evidence="2" key="1">
    <citation type="journal article" date="2014" name="Nat. Commun.">
        <title>Genomic adaptations of the halophilic Dead Sea filamentous fungus Eurotium rubrum.</title>
        <authorList>
            <person name="Kis-Papo T."/>
            <person name="Weig A.R."/>
            <person name="Riley R."/>
            <person name="Persoh D."/>
            <person name="Salamov A."/>
            <person name="Sun H."/>
            <person name="Lipzen A."/>
            <person name="Wasser S.P."/>
            <person name="Rambold G."/>
            <person name="Grigoriev I.V."/>
            <person name="Nevo E."/>
        </authorList>
    </citation>
    <scope>NUCLEOTIDE SEQUENCE [LARGE SCALE GENOMIC DNA]</scope>
    <source>
        <strain evidence="2">CBS 135680</strain>
    </source>
</reference>
<dbReference type="Proteomes" id="UP000019804">
    <property type="component" value="Unassembled WGS sequence"/>
</dbReference>
<dbReference type="HOGENOM" id="CLU_2739591_0_0_1"/>
<protein>
    <submittedName>
        <fullName evidence="1">Uncharacterized protein</fullName>
    </submittedName>
</protein>
<accession>A0A017SS64</accession>
<evidence type="ECO:0000313" key="2">
    <source>
        <dbReference type="Proteomes" id="UP000019804"/>
    </source>
</evidence>